<dbReference type="CDD" id="cd03228">
    <property type="entry name" value="ABCC_MRP_Like"/>
    <property type="match status" value="1"/>
</dbReference>
<evidence type="ECO:0000256" key="1">
    <source>
        <dbReference type="ARBA" id="ARBA00004651"/>
    </source>
</evidence>
<dbReference type="SUPFAM" id="SSF52540">
    <property type="entry name" value="P-loop containing nucleoside triphosphate hydrolases"/>
    <property type="match status" value="1"/>
</dbReference>
<evidence type="ECO:0000313" key="10">
    <source>
        <dbReference type="EMBL" id="SHF12072.1"/>
    </source>
</evidence>
<evidence type="ECO:0000256" key="3">
    <source>
        <dbReference type="ARBA" id="ARBA00022741"/>
    </source>
</evidence>
<dbReference type="InterPro" id="IPR039421">
    <property type="entry name" value="Type_1_exporter"/>
</dbReference>
<keyword evidence="5 7" id="KW-1133">Transmembrane helix</keyword>
<dbReference type="CDD" id="cd18584">
    <property type="entry name" value="ABC_6TM_AarD_CydD"/>
    <property type="match status" value="1"/>
</dbReference>
<dbReference type="InterPro" id="IPR036640">
    <property type="entry name" value="ABC1_TM_sf"/>
</dbReference>
<dbReference type="STRING" id="1123243.SAMN02745190_01892"/>
<feature type="transmembrane region" description="Helical" evidence="7">
    <location>
        <begin position="150"/>
        <end position="168"/>
    </location>
</feature>
<dbReference type="EMBL" id="FQUG01000007">
    <property type="protein sequence ID" value="SHF12072.1"/>
    <property type="molecule type" value="Genomic_DNA"/>
</dbReference>
<evidence type="ECO:0000256" key="2">
    <source>
        <dbReference type="ARBA" id="ARBA00022692"/>
    </source>
</evidence>
<dbReference type="InterPro" id="IPR003439">
    <property type="entry name" value="ABC_transporter-like_ATP-bd"/>
</dbReference>
<gene>
    <name evidence="10" type="ORF">SAMN02745190_01892</name>
</gene>
<evidence type="ECO:0000259" key="9">
    <source>
        <dbReference type="PROSITE" id="PS50929"/>
    </source>
</evidence>
<keyword evidence="2 7" id="KW-0812">Transmembrane</keyword>
<dbReference type="GO" id="GO:0042883">
    <property type="term" value="P:cysteine transport"/>
    <property type="evidence" value="ECO:0007669"/>
    <property type="project" value="InterPro"/>
</dbReference>
<dbReference type="NCBIfam" id="TIGR02857">
    <property type="entry name" value="CydD"/>
    <property type="match status" value="1"/>
</dbReference>
<dbReference type="PANTHER" id="PTHR24221">
    <property type="entry name" value="ATP-BINDING CASSETTE SUB-FAMILY B"/>
    <property type="match status" value="1"/>
</dbReference>
<feature type="transmembrane region" description="Helical" evidence="7">
    <location>
        <begin position="53"/>
        <end position="73"/>
    </location>
</feature>
<keyword evidence="4 10" id="KW-0067">ATP-binding</keyword>
<proteinExistence type="predicted"/>
<dbReference type="InterPro" id="IPR027417">
    <property type="entry name" value="P-loop_NTPase"/>
</dbReference>
<dbReference type="Pfam" id="PF00664">
    <property type="entry name" value="ABC_membrane"/>
    <property type="match status" value="1"/>
</dbReference>
<dbReference type="GO" id="GO:0005886">
    <property type="term" value="C:plasma membrane"/>
    <property type="evidence" value="ECO:0007669"/>
    <property type="project" value="UniProtKB-SubCell"/>
</dbReference>
<dbReference type="SUPFAM" id="SSF90123">
    <property type="entry name" value="ABC transporter transmembrane region"/>
    <property type="match status" value="1"/>
</dbReference>
<dbReference type="OrthoDB" id="9802264at2"/>
<dbReference type="InterPro" id="IPR014216">
    <property type="entry name" value="ABC_transptr_CydD"/>
</dbReference>
<evidence type="ECO:0000259" key="8">
    <source>
        <dbReference type="PROSITE" id="PS50893"/>
    </source>
</evidence>
<dbReference type="GO" id="GO:0016887">
    <property type="term" value="F:ATP hydrolysis activity"/>
    <property type="evidence" value="ECO:0007669"/>
    <property type="project" value="InterPro"/>
</dbReference>
<organism evidence="10 11">
    <name type="scientific">Schwartzia succinivorans DSM 10502</name>
    <dbReference type="NCBI Taxonomy" id="1123243"/>
    <lineage>
        <taxon>Bacteria</taxon>
        <taxon>Bacillati</taxon>
        <taxon>Bacillota</taxon>
        <taxon>Negativicutes</taxon>
        <taxon>Selenomonadales</taxon>
        <taxon>Selenomonadaceae</taxon>
        <taxon>Schwartzia</taxon>
    </lineage>
</organism>
<dbReference type="SMART" id="SM00382">
    <property type="entry name" value="AAA"/>
    <property type="match status" value="1"/>
</dbReference>
<dbReference type="GO" id="GO:0140359">
    <property type="term" value="F:ABC-type transporter activity"/>
    <property type="evidence" value="ECO:0007669"/>
    <property type="project" value="InterPro"/>
</dbReference>
<dbReference type="Gene3D" id="1.20.1560.10">
    <property type="entry name" value="ABC transporter type 1, transmembrane domain"/>
    <property type="match status" value="1"/>
</dbReference>
<evidence type="ECO:0000256" key="7">
    <source>
        <dbReference type="SAM" id="Phobius"/>
    </source>
</evidence>
<dbReference type="InterPro" id="IPR003593">
    <property type="entry name" value="AAA+_ATPase"/>
</dbReference>
<evidence type="ECO:0000313" key="11">
    <source>
        <dbReference type="Proteomes" id="UP000184404"/>
    </source>
</evidence>
<dbReference type="PROSITE" id="PS50893">
    <property type="entry name" value="ABC_TRANSPORTER_2"/>
    <property type="match status" value="1"/>
</dbReference>
<feature type="transmembrane region" description="Helical" evidence="7">
    <location>
        <begin position="226"/>
        <end position="250"/>
    </location>
</feature>
<dbReference type="PANTHER" id="PTHR24221:SF590">
    <property type="entry name" value="COMPONENT LINKED WITH THE ASSEMBLY OF CYTOCHROME' TRANSPORT TRANSMEMBRANE ATP-BINDING PROTEIN ABC TRANSPORTER CYDD-RELATED"/>
    <property type="match status" value="1"/>
</dbReference>
<dbReference type="InterPro" id="IPR011527">
    <property type="entry name" value="ABC1_TM_dom"/>
</dbReference>
<dbReference type="AlphaFoldDB" id="A0A1M4Z2V6"/>
<name>A0A1M4Z2V6_9FIRM</name>
<dbReference type="RefSeq" id="WP_072935978.1">
    <property type="nucleotide sequence ID" value="NZ_FQUG01000007.1"/>
</dbReference>
<evidence type="ECO:0000256" key="5">
    <source>
        <dbReference type="ARBA" id="ARBA00022989"/>
    </source>
</evidence>
<evidence type="ECO:0000256" key="6">
    <source>
        <dbReference type="ARBA" id="ARBA00023136"/>
    </source>
</evidence>
<keyword evidence="11" id="KW-1185">Reference proteome</keyword>
<accession>A0A1M4Z2V6</accession>
<protein>
    <submittedName>
        <fullName evidence="10">ATP-binding cassette, subfamily C, CydCD</fullName>
    </submittedName>
</protein>
<keyword evidence="3" id="KW-0547">Nucleotide-binding</keyword>
<feature type="domain" description="ABC transporter" evidence="8">
    <location>
        <begin position="325"/>
        <end position="539"/>
    </location>
</feature>
<dbReference type="Proteomes" id="UP000184404">
    <property type="component" value="Unassembled WGS sequence"/>
</dbReference>
<reference evidence="10 11" key="1">
    <citation type="submission" date="2016-11" db="EMBL/GenBank/DDBJ databases">
        <authorList>
            <person name="Jaros S."/>
            <person name="Januszkiewicz K."/>
            <person name="Wedrychowicz H."/>
        </authorList>
    </citation>
    <scope>NUCLEOTIDE SEQUENCE [LARGE SCALE GENOMIC DNA]</scope>
    <source>
        <strain evidence="10 11">DSM 10502</strain>
    </source>
</reference>
<dbReference type="Gene3D" id="3.40.50.300">
    <property type="entry name" value="P-loop containing nucleotide triphosphate hydrolases"/>
    <property type="match status" value="1"/>
</dbReference>
<dbReference type="PROSITE" id="PS50929">
    <property type="entry name" value="ABC_TM1F"/>
    <property type="match status" value="1"/>
</dbReference>
<feature type="transmembrane region" description="Helical" evidence="7">
    <location>
        <begin position="12"/>
        <end position="33"/>
    </location>
</feature>
<dbReference type="Pfam" id="PF00005">
    <property type="entry name" value="ABC_tran"/>
    <property type="match status" value="1"/>
</dbReference>
<feature type="domain" description="ABC transmembrane type-1" evidence="9">
    <location>
        <begin position="16"/>
        <end position="292"/>
    </location>
</feature>
<keyword evidence="6 7" id="KW-0472">Membrane</keyword>
<sequence>MRITDVLYNEKQAVSFLCLLQLFVSICTIGAAWQLSRVVCDVFLQNLSLNAAAPNIGLLLFFLLTRIILQYLLNNRLHSFASRLQLKIRKKLHRCLIMQAIPSDRLQLLAVETTDALDKISSSILPQLLSILVLMPLILILIFVTDLQSAVIVLVTLPIAPILLALIGHKTKSATLDQWRKLARLTASFRDMLAGIITIKIFRQEKTNGQRLMKNSRAFTDASMKVLRIAFMSSFALELITTLTIAILSVSIGLRLLYGETDFTTAFFLLLLLPEFYRPLRQGGTAFHAAADVSTARKALQETIDVSDVSSGQHTDDTLQIPPDITIQGLSFTYPDAPLPVLHNINLFFPAQNITCICGTSGIGKTTLLKLLAGLLPADNGCILFNDKNLAGFALESRQKIITYVPQMPHIFQGTLSDNISMFEHASDNVTKIKEILAYTGLSLPYNTVLGAGGQALSNGQCQRLGLARAFYQDRPVVLLDEPTAGLEPAEEQELLEKLSEFARRKTLIVISHRDAVRKWADREIQLEAVMSAPSLEVRYE</sequence>
<dbReference type="GO" id="GO:0005524">
    <property type="term" value="F:ATP binding"/>
    <property type="evidence" value="ECO:0007669"/>
    <property type="project" value="UniProtKB-KW"/>
</dbReference>
<comment type="subcellular location">
    <subcellularLocation>
        <location evidence="1">Cell membrane</location>
        <topology evidence="1">Multi-pass membrane protein</topology>
    </subcellularLocation>
</comment>
<feature type="transmembrane region" description="Helical" evidence="7">
    <location>
        <begin position="124"/>
        <end position="144"/>
    </location>
</feature>
<evidence type="ECO:0000256" key="4">
    <source>
        <dbReference type="ARBA" id="ARBA00022840"/>
    </source>
</evidence>